<feature type="domain" description="RNA polymerase II assembly factor Rtp1 C-terminal" evidence="4">
    <location>
        <begin position="834"/>
        <end position="942"/>
    </location>
</feature>
<protein>
    <submittedName>
        <fullName evidence="6">Uncharacterized protein</fullName>
    </submittedName>
</protein>
<evidence type="ECO:0000313" key="6">
    <source>
        <dbReference type="EMBL" id="KAK4304882.1"/>
    </source>
</evidence>
<dbReference type="Pfam" id="PF10304">
    <property type="entry name" value="RTP1_C2"/>
    <property type="match status" value="1"/>
</dbReference>
<sequence length="1093" mass="122708">MTKYLLNCLEDISKLGSPGWTTLESARNALIKAKNLLSQNDDDDRASGIWSCKDGDVAAAVQRIHTTYTKLLINVFDKESSEVDVRVECGCFAASLLQEVLHQQETSEDCWDFPSPNECQNTKRVPPPPPNLLSLHQIKIVEDTVRVIIYTVVLGCVGTETSRYLKTTLAKTKFVLGQNLVVLPQSRCHLLLIPTMKLLLPIMKHENLGNGVQKSLFPDLLTVLLELCFAPYIVKSQQEHVTYFRQQLQEVMSSTHSATILSHILFLLGFVTAGSWLGRACGALMVRRFLTQPGGIAAVVGAGLSICGGQDWRCCEAVAAVIARARTNDLAHYYSTVGPQICELMQHDNKKPEVMRVVILTVAELAHRSAELTGRNITSPFLLPLYQTTRPDALDQCKGSNLTPCLSQVYKVFVEIPPPSLALTSLLKPVLKPLVMAAALPTTHLRSTARYVIVRYLSQMSKEDAVDALITMSSLKPSPESPAVNPNITFSVDDTGGIKLDERTDLHNSRVLEDDENMAKCLINILEQLKNSCVVLLFYEKLTEHIDFTVFSKKENLHTLLLTDDDVRLINFEKMRRIFISCSLLENLSESEVVTNDLFVNLSAAMPIVSSLIKTGCQMCEEEQIQQIQTSLIMNILMLISCYVSERTRRKKMSSEDWMGLKSLLPALEEVMKSSCDEAILLLVEQLKNLVLTHGAVTVEPRSVLEAKELREHASSLYRRKCLSNNGLFYDSELGNNQLAIQKTEEKERNDDIQPKVKICNIGHSKEVKNESHMNLEEASDRNKTSDSQLKVESDVDIEDIREHDSQLKKEQDVQKNTKSEKDKVNCNKNESSYQEAMQDLFSPLLPVRGHALLALGKLLEKRDKETLAHSKQLFSIFQHNLKEDDSYLYLMAVEGLAVLCNIFPDKVVDILTREFSLGERSGEDRAKLAEVLVRATRRLGPLLPHYRDLFVNSLLNGMRAQERMVRAASLSALGEVCKLLKFSLGPIIHEIFCMLHDAVKNDDEPEVRGAAVLVVTLLLQGLGQDTFTILQEVIRDLYRLLRLIHATDPDQSVRLHAQVAIEEVDAATRRFLMPRLSLTKRIYVTEMPRTAL</sequence>
<evidence type="ECO:0000313" key="7">
    <source>
        <dbReference type="Proteomes" id="UP001292094"/>
    </source>
</evidence>
<keyword evidence="7" id="KW-1185">Reference proteome</keyword>
<feature type="domain" description="RNA polymerase II assembly factor Rtp1 C-terminal" evidence="3">
    <location>
        <begin position="1034"/>
        <end position="1067"/>
    </location>
</feature>
<evidence type="ECO:0000259" key="5">
    <source>
        <dbReference type="Pfam" id="PF23565"/>
    </source>
</evidence>
<dbReference type="Proteomes" id="UP001292094">
    <property type="component" value="Unassembled WGS sequence"/>
</dbReference>
<evidence type="ECO:0000256" key="2">
    <source>
        <dbReference type="SAM" id="MobiDB-lite"/>
    </source>
</evidence>
<dbReference type="InterPro" id="IPR019451">
    <property type="entry name" value="Rtp1_C1"/>
</dbReference>
<feature type="region of interest" description="Disordered" evidence="2">
    <location>
        <begin position="769"/>
        <end position="828"/>
    </location>
</feature>
<reference evidence="6" key="1">
    <citation type="submission" date="2023-11" db="EMBL/GenBank/DDBJ databases">
        <title>Genome assemblies of two species of porcelain crab, Petrolisthes cinctipes and Petrolisthes manimaculis (Anomura: Porcellanidae).</title>
        <authorList>
            <person name="Angst P."/>
        </authorList>
    </citation>
    <scope>NUCLEOTIDE SEQUENCE</scope>
    <source>
        <strain evidence="6">PB745_02</strain>
        <tissue evidence="6">Gill</tissue>
    </source>
</reference>
<accession>A0AAE1PCX1</accession>
<comment type="similarity">
    <text evidence="1">Belongs to the Tango6 family.</text>
</comment>
<name>A0AAE1PCX1_9EUCA</name>
<dbReference type="InterPro" id="IPR011989">
    <property type="entry name" value="ARM-like"/>
</dbReference>
<feature type="compositionally biased region" description="Basic and acidic residues" evidence="2">
    <location>
        <begin position="769"/>
        <end position="826"/>
    </location>
</feature>
<dbReference type="InterPro" id="IPR019414">
    <property type="entry name" value="Rtp1_C2"/>
</dbReference>
<dbReference type="InterPro" id="IPR039600">
    <property type="entry name" value="TANGO6/Rtp1"/>
</dbReference>
<dbReference type="PANTHER" id="PTHR20959:SF1">
    <property type="entry name" value="TRANSPORT AND GOLGI ORGANIZATION PROTEIN 6 HOMOLOG"/>
    <property type="match status" value="1"/>
</dbReference>
<comment type="caution">
    <text evidence="6">The sequence shown here is derived from an EMBL/GenBank/DDBJ whole genome shotgun (WGS) entry which is preliminary data.</text>
</comment>
<dbReference type="Pfam" id="PF10363">
    <property type="entry name" value="RTP1_C1"/>
    <property type="match status" value="1"/>
</dbReference>
<evidence type="ECO:0000259" key="3">
    <source>
        <dbReference type="Pfam" id="PF10304"/>
    </source>
</evidence>
<dbReference type="SUPFAM" id="SSF48371">
    <property type="entry name" value="ARM repeat"/>
    <property type="match status" value="1"/>
</dbReference>
<organism evidence="6 7">
    <name type="scientific">Petrolisthes manimaculis</name>
    <dbReference type="NCBI Taxonomy" id="1843537"/>
    <lineage>
        <taxon>Eukaryota</taxon>
        <taxon>Metazoa</taxon>
        <taxon>Ecdysozoa</taxon>
        <taxon>Arthropoda</taxon>
        <taxon>Crustacea</taxon>
        <taxon>Multicrustacea</taxon>
        <taxon>Malacostraca</taxon>
        <taxon>Eumalacostraca</taxon>
        <taxon>Eucarida</taxon>
        <taxon>Decapoda</taxon>
        <taxon>Pleocyemata</taxon>
        <taxon>Anomura</taxon>
        <taxon>Galatheoidea</taxon>
        <taxon>Porcellanidae</taxon>
        <taxon>Petrolisthes</taxon>
    </lineage>
</organism>
<dbReference type="Gene3D" id="1.25.10.10">
    <property type="entry name" value="Leucine-rich Repeat Variant"/>
    <property type="match status" value="1"/>
</dbReference>
<proteinExistence type="inferred from homology"/>
<dbReference type="AlphaFoldDB" id="A0AAE1PCX1"/>
<dbReference type="PANTHER" id="PTHR20959">
    <property type="entry name" value="TRANSPORT AND GOLGI ORGANIZATION PROTEIN 6 FAMILY MEMBER"/>
    <property type="match status" value="1"/>
</dbReference>
<evidence type="ECO:0000259" key="4">
    <source>
        <dbReference type="Pfam" id="PF10363"/>
    </source>
</evidence>
<gene>
    <name evidence="6" type="ORF">Pmani_023189</name>
</gene>
<feature type="domain" description="TANGO6 HEAT repeat" evidence="5">
    <location>
        <begin position="290"/>
        <end position="532"/>
    </location>
</feature>
<evidence type="ECO:0000256" key="1">
    <source>
        <dbReference type="ARBA" id="ARBA00005724"/>
    </source>
</evidence>
<dbReference type="InterPro" id="IPR016024">
    <property type="entry name" value="ARM-type_fold"/>
</dbReference>
<dbReference type="Pfam" id="PF23565">
    <property type="entry name" value="ARM_TANGO6"/>
    <property type="match status" value="1"/>
</dbReference>
<dbReference type="EMBL" id="JAWZYT010002366">
    <property type="protein sequence ID" value="KAK4304882.1"/>
    <property type="molecule type" value="Genomic_DNA"/>
</dbReference>
<dbReference type="GO" id="GO:0009306">
    <property type="term" value="P:protein secretion"/>
    <property type="evidence" value="ECO:0007669"/>
    <property type="project" value="TreeGrafter"/>
</dbReference>
<dbReference type="InterPro" id="IPR057407">
    <property type="entry name" value="HEAT_TANGO6"/>
</dbReference>